<dbReference type="Proteomes" id="UP001638806">
    <property type="component" value="Unassembled WGS sequence"/>
</dbReference>
<name>A0ACC4E0Y7_PURLI</name>
<evidence type="ECO:0000313" key="2">
    <source>
        <dbReference type="Proteomes" id="UP001638806"/>
    </source>
</evidence>
<dbReference type="EMBL" id="JBGNUJ010000003">
    <property type="protein sequence ID" value="KAL3961280.1"/>
    <property type="molecule type" value="Genomic_DNA"/>
</dbReference>
<keyword evidence="2" id="KW-1185">Reference proteome</keyword>
<gene>
    <name evidence="1" type="ORF">ACCO45_002803</name>
</gene>
<evidence type="ECO:0000313" key="1">
    <source>
        <dbReference type="EMBL" id="KAL3961280.1"/>
    </source>
</evidence>
<accession>A0ACC4E0Y7</accession>
<organism evidence="1 2">
    <name type="scientific">Purpureocillium lilacinum</name>
    <name type="common">Paecilomyces lilacinus</name>
    <dbReference type="NCBI Taxonomy" id="33203"/>
    <lineage>
        <taxon>Eukaryota</taxon>
        <taxon>Fungi</taxon>
        <taxon>Dikarya</taxon>
        <taxon>Ascomycota</taxon>
        <taxon>Pezizomycotina</taxon>
        <taxon>Sordariomycetes</taxon>
        <taxon>Hypocreomycetidae</taxon>
        <taxon>Hypocreales</taxon>
        <taxon>Ophiocordycipitaceae</taxon>
        <taxon>Purpureocillium</taxon>
    </lineage>
</organism>
<sequence>MQGHQGGGDDSTNHTEGNATKLDITVINTGTQAITVQTRSRQRFLVPRGPMQPEEHYPPDDPRPRIIDTKTPAPAATLQVIDMATETVVREATKLGVRGLYQKHDPRPKLEVLTTLRPGEATRQTCRCERLALAAARWEVRPTDGAAGYVVVFW</sequence>
<reference evidence="1" key="1">
    <citation type="submission" date="2024-12" db="EMBL/GenBank/DDBJ databases">
        <title>Comparative genomics and development of molecular markers within Purpureocillium lilacinum and among Purpureocillium species.</title>
        <authorList>
            <person name="Yeh Z.-Y."/>
            <person name="Ni N.-T."/>
            <person name="Lo P.-H."/>
            <person name="Mushyakhwo K."/>
            <person name="Lin C.-F."/>
            <person name="Nai Y.-S."/>
        </authorList>
    </citation>
    <scope>NUCLEOTIDE SEQUENCE</scope>
    <source>
        <strain evidence="1">NCHU-NPUST-175</strain>
    </source>
</reference>
<proteinExistence type="predicted"/>
<protein>
    <submittedName>
        <fullName evidence="1">Uncharacterized protein</fullName>
    </submittedName>
</protein>
<comment type="caution">
    <text evidence="1">The sequence shown here is derived from an EMBL/GenBank/DDBJ whole genome shotgun (WGS) entry which is preliminary data.</text>
</comment>